<dbReference type="PANTHER" id="PTHR30561">
    <property type="entry name" value="SMR FAMILY PROTON-DEPENDENT DRUG EFFLUX TRANSPORTER SUGE"/>
    <property type="match status" value="1"/>
</dbReference>
<dbReference type="OrthoDB" id="21828at2"/>
<reference evidence="9 10" key="1">
    <citation type="submission" date="2019-12" db="EMBL/GenBank/DDBJ databases">
        <authorList>
            <person name="Li J."/>
            <person name="Shi Y."/>
            <person name="Xu G."/>
            <person name="Xiao D."/>
            <person name="Ran X."/>
        </authorList>
    </citation>
    <scope>NUCLEOTIDE SEQUENCE [LARGE SCALE GENOMIC DNA]</scope>
    <source>
        <strain evidence="9 10">JCM 15915</strain>
    </source>
</reference>
<organism evidence="9 10">
    <name type="scientific">Rothia koreensis</name>
    <dbReference type="NCBI Taxonomy" id="592378"/>
    <lineage>
        <taxon>Bacteria</taxon>
        <taxon>Bacillati</taxon>
        <taxon>Actinomycetota</taxon>
        <taxon>Actinomycetes</taxon>
        <taxon>Micrococcales</taxon>
        <taxon>Micrococcaceae</taxon>
        <taxon>Rothia</taxon>
    </lineage>
</organism>
<evidence type="ECO:0000256" key="5">
    <source>
        <dbReference type="ARBA" id="ARBA00022989"/>
    </source>
</evidence>
<dbReference type="EMBL" id="WOGT01000004">
    <property type="protein sequence ID" value="MUN55240.1"/>
    <property type="molecule type" value="Genomic_DNA"/>
</dbReference>
<dbReference type="GO" id="GO:0005886">
    <property type="term" value="C:plasma membrane"/>
    <property type="evidence" value="ECO:0007669"/>
    <property type="project" value="UniProtKB-SubCell"/>
</dbReference>
<feature type="transmembrane region" description="Helical" evidence="8">
    <location>
        <begin position="82"/>
        <end position="103"/>
    </location>
</feature>
<comment type="subcellular location">
    <subcellularLocation>
        <location evidence="1 7">Cell membrane</location>
        <topology evidence="1 7">Multi-pass membrane protein</topology>
    </subcellularLocation>
</comment>
<dbReference type="GO" id="GO:0022857">
    <property type="term" value="F:transmembrane transporter activity"/>
    <property type="evidence" value="ECO:0007669"/>
    <property type="project" value="InterPro"/>
</dbReference>
<evidence type="ECO:0000256" key="8">
    <source>
        <dbReference type="SAM" id="Phobius"/>
    </source>
</evidence>
<evidence type="ECO:0000256" key="3">
    <source>
        <dbReference type="ARBA" id="ARBA00022475"/>
    </source>
</evidence>
<keyword evidence="6 8" id="KW-0472">Membrane</keyword>
<evidence type="ECO:0000256" key="4">
    <source>
        <dbReference type="ARBA" id="ARBA00022692"/>
    </source>
</evidence>
<dbReference type="AlphaFoldDB" id="A0A7K1LJF7"/>
<keyword evidence="5 8" id="KW-1133">Transmembrane helix</keyword>
<dbReference type="InterPro" id="IPR037185">
    <property type="entry name" value="EmrE-like"/>
</dbReference>
<dbReference type="SUPFAM" id="SSF103481">
    <property type="entry name" value="Multidrug resistance efflux transporter EmrE"/>
    <property type="match status" value="1"/>
</dbReference>
<comment type="similarity">
    <text evidence="7">Belongs to the drug/metabolite transporter (DMT) superfamily. Small multidrug resistance (SMR) (TC 2.A.7.1) family.</text>
</comment>
<feature type="transmembrane region" description="Helical" evidence="8">
    <location>
        <begin position="33"/>
        <end position="51"/>
    </location>
</feature>
<accession>A0A7K1LJF7</accession>
<gene>
    <name evidence="9" type="ORF">GMA10_08470</name>
</gene>
<dbReference type="RefSeq" id="WP_129316030.1">
    <property type="nucleotide sequence ID" value="NZ_CP197643.1"/>
</dbReference>
<evidence type="ECO:0000313" key="10">
    <source>
        <dbReference type="Proteomes" id="UP000462152"/>
    </source>
</evidence>
<comment type="caution">
    <text evidence="9">The sequence shown here is derived from an EMBL/GenBank/DDBJ whole genome shotgun (WGS) entry which is preliminary data.</text>
</comment>
<evidence type="ECO:0000256" key="7">
    <source>
        <dbReference type="RuleBase" id="RU003942"/>
    </source>
</evidence>
<evidence type="ECO:0000313" key="9">
    <source>
        <dbReference type="EMBL" id="MUN55240.1"/>
    </source>
</evidence>
<evidence type="ECO:0000256" key="1">
    <source>
        <dbReference type="ARBA" id="ARBA00004651"/>
    </source>
</evidence>
<dbReference type="InterPro" id="IPR000390">
    <property type="entry name" value="Small_drug/metabolite_transptr"/>
</dbReference>
<sequence>MAWLVLVVSGGLEMVWAAALSASHGLRRWKPAVLFVVAMVVSLAGLSYAMTSIPVGTAYAVWVGIGATLTLIWGLVTRQEKASWGRIGLLGLLIVSLVGLKVAS</sequence>
<proteinExistence type="inferred from homology"/>
<evidence type="ECO:0000256" key="2">
    <source>
        <dbReference type="ARBA" id="ARBA00022448"/>
    </source>
</evidence>
<dbReference type="Pfam" id="PF00893">
    <property type="entry name" value="Multi_Drug_Res"/>
    <property type="match status" value="1"/>
</dbReference>
<protein>
    <submittedName>
        <fullName evidence="9">QacE family quaternary ammonium compound efflux SMR transporter</fullName>
    </submittedName>
</protein>
<dbReference type="Gene3D" id="1.10.3730.20">
    <property type="match status" value="1"/>
</dbReference>
<feature type="transmembrane region" description="Helical" evidence="8">
    <location>
        <begin position="58"/>
        <end position="76"/>
    </location>
</feature>
<name>A0A7K1LJF7_9MICC</name>
<dbReference type="InterPro" id="IPR045324">
    <property type="entry name" value="Small_multidrug_res"/>
</dbReference>
<keyword evidence="10" id="KW-1185">Reference proteome</keyword>
<dbReference type="Proteomes" id="UP000462152">
    <property type="component" value="Unassembled WGS sequence"/>
</dbReference>
<dbReference type="PANTHER" id="PTHR30561:SF0">
    <property type="entry name" value="GUANIDINIUM EXPORTER"/>
    <property type="match status" value="1"/>
</dbReference>
<keyword evidence="4 7" id="KW-0812">Transmembrane</keyword>
<keyword evidence="2" id="KW-0813">Transport</keyword>
<evidence type="ECO:0000256" key="6">
    <source>
        <dbReference type="ARBA" id="ARBA00023136"/>
    </source>
</evidence>
<keyword evidence="3" id="KW-1003">Cell membrane</keyword>